<reference evidence="1 2" key="1">
    <citation type="submission" date="2016-10" db="EMBL/GenBank/DDBJ databases">
        <authorList>
            <person name="de Groot N.N."/>
        </authorList>
    </citation>
    <scope>NUCLEOTIDE SEQUENCE [LARGE SCALE GENOMIC DNA]</scope>
    <source>
        <strain evidence="1 2">CGMCC 1.5012</strain>
    </source>
</reference>
<name>A0A1G9UGJ0_9FIRM</name>
<dbReference type="OrthoDB" id="1682923at2"/>
<gene>
    <name evidence="1" type="ORF">SAMN05192585_10210</name>
</gene>
<dbReference type="Proteomes" id="UP000199182">
    <property type="component" value="Unassembled WGS sequence"/>
</dbReference>
<dbReference type="STRING" id="258515.SAMN05192585_10210"/>
<keyword evidence="2" id="KW-1185">Reference proteome</keyword>
<proteinExistence type="predicted"/>
<dbReference type="RefSeq" id="WP_092637458.1">
    <property type="nucleotide sequence ID" value="NZ_FNID01000002.1"/>
</dbReference>
<sequence length="100" mass="11319">MEPQTMECIRAVAKDIRKTVQPEQIILFNQKLGVGGRLQSFKLCVVVDTAEKADIERSIYLGIDSEQPFDVVIYTPGEWEELLNIPHSFARTIRDTGVVL</sequence>
<dbReference type="AlphaFoldDB" id="A0A1G9UGJ0"/>
<accession>A0A1G9UGJ0</accession>
<organism evidence="1 2">
    <name type="scientific">Acetanaerobacterium elongatum</name>
    <dbReference type="NCBI Taxonomy" id="258515"/>
    <lineage>
        <taxon>Bacteria</taxon>
        <taxon>Bacillati</taxon>
        <taxon>Bacillota</taxon>
        <taxon>Clostridia</taxon>
        <taxon>Eubacteriales</taxon>
        <taxon>Oscillospiraceae</taxon>
        <taxon>Acetanaerobacterium</taxon>
    </lineage>
</organism>
<evidence type="ECO:0000313" key="1">
    <source>
        <dbReference type="EMBL" id="SDM59018.1"/>
    </source>
</evidence>
<protein>
    <submittedName>
        <fullName evidence="1">Uncharacterized protein</fullName>
    </submittedName>
</protein>
<evidence type="ECO:0000313" key="2">
    <source>
        <dbReference type="Proteomes" id="UP000199182"/>
    </source>
</evidence>
<dbReference type="EMBL" id="FNID01000002">
    <property type="protein sequence ID" value="SDM59018.1"/>
    <property type="molecule type" value="Genomic_DNA"/>
</dbReference>